<sequence length="284" mass="30725">MSYSSSARPVHIAGWPGLLLCLLALGACTPATLKERPGYWADQSVAAKAFNHRVRFLVLHYTGGDGPRALNVLTGPSVSSHYLVATAPPAHSGEPIVRQLVPEYERAWHAGTSSWGGRHHLNDSSIGIEIVNAGPIETANGNAWQGFRQDQIAAVSSLSKDIVTRYAIAPENVVGHADIAPGRKVDPGPAFPWEALYRQGIGAWPDATRVAAYRNQFAGAMPSLAAIQSALARYGYDVPVTGVLDQRTHAVVVSFQMHFRPARYDGVPDLDTVARLWALNDKYR</sequence>
<dbReference type="InterPro" id="IPR036365">
    <property type="entry name" value="PGBD-like_sf"/>
</dbReference>
<dbReference type="InterPro" id="IPR002477">
    <property type="entry name" value="Peptidoglycan-bd-like"/>
</dbReference>
<dbReference type="GO" id="GO:0008745">
    <property type="term" value="F:N-acetylmuramoyl-L-alanine amidase activity"/>
    <property type="evidence" value="ECO:0007669"/>
    <property type="project" value="UniProtKB-EC"/>
</dbReference>
<dbReference type="SMART" id="SM00644">
    <property type="entry name" value="Ami_2"/>
    <property type="match status" value="1"/>
</dbReference>
<evidence type="ECO:0000313" key="7">
    <source>
        <dbReference type="EMBL" id="MFC3104434.1"/>
    </source>
</evidence>
<keyword evidence="4 7" id="KW-0378">Hydrolase</keyword>
<evidence type="ECO:0000259" key="6">
    <source>
        <dbReference type="SMART" id="SM00644"/>
    </source>
</evidence>
<dbReference type="EMBL" id="JBHRSS010000004">
    <property type="protein sequence ID" value="MFC3104434.1"/>
    <property type="molecule type" value="Genomic_DNA"/>
</dbReference>
<evidence type="ECO:0000313" key="8">
    <source>
        <dbReference type="Proteomes" id="UP001595462"/>
    </source>
</evidence>
<keyword evidence="5" id="KW-0961">Cell wall biogenesis/degradation</keyword>
<dbReference type="SUPFAM" id="SSF55846">
    <property type="entry name" value="N-acetylmuramoyl-L-alanine amidase-like"/>
    <property type="match status" value="1"/>
</dbReference>
<dbReference type="CDD" id="cd06583">
    <property type="entry name" value="PGRP"/>
    <property type="match status" value="1"/>
</dbReference>
<comment type="caution">
    <text evidence="7">The sequence shown here is derived from an EMBL/GenBank/DDBJ whole genome shotgun (WGS) entry which is preliminary data.</text>
</comment>
<comment type="similarity">
    <text evidence="2">Belongs to the N-acetylmuramoyl-L-alanine amidase 2 family.</text>
</comment>
<dbReference type="RefSeq" id="WP_380689567.1">
    <property type="nucleotide sequence ID" value="NZ_JBHRSS010000004.1"/>
</dbReference>
<dbReference type="PANTHER" id="PTHR30417:SF1">
    <property type="entry name" value="N-ACETYLMURAMOYL-L-ALANINE AMIDASE AMID"/>
    <property type="match status" value="1"/>
</dbReference>
<reference evidence="8" key="1">
    <citation type="journal article" date="2019" name="Int. J. Syst. Evol. Microbiol.">
        <title>The Global Catalogue of Microorganisms (GCM) 10K type strain sequencing project: providing services to taxonomists for standard genome sequencing and annotation.</title>
        <authorList>
            <consortium name="The Broad Institute Genomics Platform"/>
            <consortium name="The Broad Institute Genome Sequencing Center for Infectious Disease"/>
            <person name="Wu L."/>
            <person name="Ma J."/>
        </authorList>
    </citation>
    <scope>NUCLEOTIDE SEQUENCE [LARGE SCALE GENOMIC DNA]</scope>
    <source>
        <strain evidence="8">KCTC 52640</strain>
    </source>
</reference>
<organism evidence="7 8">
    <name type="scientific">Salinisphaera aquimarina</name>
    <dbReference type="NCBI Taxonomy" id="2094031"/>
    <lineage>
        <taxon>Bacteria</taxon>
        <taxon>Pseudomonadati</taxon>
        <taxon>Pseudomonadota</taxon>
        <taxon>Gammaproteobacteria</taxon>
        <taxon>Salinisphaerales</taxon>
        <taxon>Salinisphaeraceae</taxon>
        <taxon>Salinisphaera</taxon>
    </lineage>
</organism>
<dbReference type="PANTHER" id="PTHR30417">
    <property type="entry name" value="N-ACETYLMURAMOYL-L-ALANINE AMIDASE AMID"/>
    <property type="match status" value="1"/>
</dbReference>
<accession>A0ABV7EP27</accession>
<proteinExistence type="inferred from homology"/>
<evidence type="ECO:0000256" key="5">
    <source>
        <dbReference type="ARBA" id="ARBA00023316"/>
    </source>
</evidence>
<evidence type="ECO:0000256" key="4">
    <source>
        <dbReference type="ARBA" id="ARBA00022801"/>
    </source>
</evidence>
<keyword evidence="8" id="KW-1185">Reference proteome</keyword>
<name>A0ABV7EP27_9GAMM</name>
<dbReference type="InterPro" id="IPR036366">
    <property type="entry name" value="PGBDSf"/>
</dbReference>
<dbReference type="InterPro" id="IPR002502">
    <property type="entry name" value="Amidase_domain"/>
</dbReference>
<comment type="catalytic activity">
    <reaction evidence="1">
        <text>Hydrolyzes the link between N-acetylmuramoyl residues and L-amino acid residues in certain cell-wall glycopeptides.</text>
        <dbReference type="EC" id="3.5.1.28"/>
    </reaction>
</comment>
<dbReference type="Gene3D" id="3.40.80.10">
    <property type="entry name" value="Peptidoglycan recognition protein-like"/>
    <property type="match status" value="1"/>
</dbReference>
<dbReference type="Proteomes" id="UP001595462">
    <property type="component" value="Unassembled WGS sequence"/>
</dbReference>
<dbReference type="Gene3D" id="1.10.101.10">
    <property type="entry name" value="PGBD-like superfamily/PGBD"/>
    <property type="match status" value="1"/>
</dbReference>
<dbReference type="Pfam" id="PF01510">
    <property type="entry name" value="Amidase_2"/>
    <property type="match status" value="1"/>
</dbReference>
<evidence type="ECO:0000256" key="2">
    <source>
        <dbReference type="ARBA" id="ARBA00007553"/>
    </source>
</evidence>
<gene>
    <name evidence="7" type="ORF">ACFOSU_11090</name>
</gene>
<dbReference type="SUPFAM" id="SSF47090">
    <property type="entry name" value="PGBD-like"/>
    <property type="match status" value="1"/>
</dbReference>
<evidence type="ECO:0000256" key="1">
    <source>
        <dbReference type="ARBA" id="ARBA00001561"/>
    </source>
</evidence>
<dbReference type="EC" id="3.5.1.28" evidence="3"/>
<feature type="domain" description="N-acetylmuramoyl-L-alanine amidase" evidence="6">
    <location>
        <begin position="42"/>
        <end position="188"/>
    </location>
</feature>
<evidence type="ECO:0000256" key="3">
    <source>
        <dbReference type="ARBA" id="ARBA00011901"/>
    </source>
</evidence>
<dbReference type="Pfam" id="PF01471">
    <property type="entry name" value="PG_binding_1"/>
    <property type="match status" value="1"/>
</dbReference>
<dbReference type="InterPro" id="IPR036505">
    <property type="entry name" value="Amidase/PGRP_sf"/>
</dbReference>
<protein>
    <recommendedName>
        <fullName evidence="3">N-acetylmuramoyl-L-alanine amidase</fullName>
        <ecNumber evidence="3">3.5.1.28</ecNumber>
    </recommendedName>
</protein>
<dbReference type="InterPro" id="IPR051206">
    <property type="entry name" value="NAMLAA_amidase_2"/>
</dbReference>